<gene>
    <name evidence="1" type="ORF">DIC66_07130</name>
</gene>
<protein>
    <submittedName>
        <fullName evidence="1">Uncharacterized protein</fullName>
    </submittedName>
</protein>
<organism evidence="1 2">
    <name type="scientific">Rhodoferax lacus</name>
    <dbReference type="NCBI Taxonomy" id="2184758"/>
    <lineage>
        <taxon>Bacteria</taxon>
        <taxon>Pseudomonadati</taxon>
        <taxon>Pseudomonadota</taxon>
        <taxon>Betaproteobacteria</taxon>
        <taxon>Burkholderiales</taxon>
        <taxon>Comamonadaceae</taxon>
        <taxon>Rhodoferax</taxon>
    </lineage>
</organism>
<dbReference type="Proteomes" id="UP000260665">
    <property type="component" value="Unassembled WGS sequence"/>
</dbReference>
<sequence>MQYEERFTDAQLGKIIEEGMIYMCACPAQVAEALRKLRELHRYQQQCLTQPTNDATVHNAIATSTVQAHALLQDCLDHVLTLEKWDRLTLQMPDNLRVRQMTEMLAED</sequence>
<evidence type="ECO:0000313" key="2">
    <source>
        <dbReference type="Proteomes" id="UP000260665"/>
    </source>
</evidence>
<name>A0A3E1RE30_9BURK</name>
<dbReference type="AlphaFoldDB" id="A0A3E1RE30"/>
<dbReference type="OrthoDB" id="5573654at2"/>
<proteinExistence type="predicted"/>
<evidence type="ECO:0000313" key="1">
    <source>
        <dbReference type="EMBL" id="RFO97628.1"/>
    </source>
</evidence>
<keyword evidence="2" id="KW-1185">Reference proteome</keyword>
<comment type="caution">
    <text evidence="1">The sequence shown here is derived from an EMBL/GenBank/DDBJ whole genome shotgun (WGS) entry which is preliminary data.</text>
</comment>
<dbReference type="EMBL" id="QFZK01000003">
    <property type="protein sequence ID" value="RFO97628.1"/>
    <property type="molecule type" value="Genomic_DNA"/>
</dbReference>
<accession>A0A3E1RE30</accession>
<dbReference type="RefSeq" id="WP_117175489.1">
    <property type="nucleotide sequence ID" value="NZ_QFZK01000003.1"/>
</dbReference>
<reference evidence="1 2" key="1">
    <citation type="submission" date="2018-05" db="EMBL/GenBank/DDBJ databases">
        <title>Rhodoferax soyangensis sp.nov., isolated from an oligotrophic freshwater lake.</title>
        <authorList>
            <person name="Park M."/>
        </authorList>
    </citation>
    <scope>NUCLEOTIDE SEQUENCE [LARGE SCALE GENOMIC DNA]</scope>
    <source>
        <strain evidence="1 2">IMCC26218</strain>
    </source>
</reference>